<proteinExistence type="predicted"/>
<evidence type="ECO:0000313" key="2">
    <source>
        <dbReference type="EMBL" id="USQ82228.1"/>
    </source>
</evidence>
<dbReference type="Gene3D" id="3.40.225.10">
    <property type="entry name" value="Class II aldolase/adducin N-terminal domain"/>
    <property type="match status" value="1"/>
</dbReference>
<dbReference type="SUPFAM" id="SSF53639">
    <property type="entry name" value="AraD/HMP-PK domain-like"/>
    <property type="match status" value="1"/>
</dbReference>
<dbReference type="Proteomes" id="UP001056455">
    <property type="component" value="Chromosome"/>
</dbReference>
<feature type="domain" description="Class II aldolase/adducin N-terminal" evidence="1">
    <location>
        <begin position="13"/>
        <end position="205"/>
    </location>
</feature>
<sequence>MTPTNDEAMLVADTVRVSRDLGQDPFLVLHGGGNTSVKLGKRIRVKASGFDLGDLSEEGLVRVDRSALTKLLSQPTLSDTQMVEGYQEALVTPGDPSPTIETLVHHALPFTSVLHSHADAIVALTDTLDGENLVQRALGEEVIYLPYVMPGFDLARQILTAWEARSSERPTVLVLAHHGLFTCGDSPREAYDRHLDMVGRAVSFVKNQTGIDLVQDLPAPTHAPVGGRLDLLSEALTDYATGPCSVVSHRDHEVDAFIARDDFGTISQQGPTTLEHIIRTKRLPMVDGDIGAYIDSYRDYYERCKHRAVGETQMLDPLPRVILDPDLGLVTTGLDQKAARAVQDIYRHTVRIITATEALGGYRTIDEGRAFDIEYWELEQRRLRPAS</sequence>
<evidence type="ECO:0000259" key="1">
    <source>
        <dbReference type="SMART" id="SM01007"/>
    </source>
</evidence>
<accession>A0ABY4YZK5</accession>
<protein>
    <submittedName>
        <fullName evidence="2">Class II aldolase/adducin family protein</fullName>
    </submittedName>
</protein>
<keyword evidence="3" id="KW-1185">Reference proteome</keyword>
<dbReference type="InterPro" id="IPR036409">
    <property type="entry name" value="Aldolase_II/adducin_N_sf"/>
</dbReference>
<dbReference type="SMART" id="SM01007">
    <property type="entry name" value="Aldolase_II"/>
    <property type="match status" value="1"/>
</dbReference>
<organism evidence="2 3">
    <name type="scientific">Ornithinimicrobium faecis</name>
    <dbReference type="NCBI Taxonomy" id="2934158"/>
    <lineage>
        <taxon>Bacteria</taxon>
        <taxon>Bacillati</taxon>
        <taxon>Actinomycetota</taxon>
        <taxon>Actinomycetes</taxon>
        <taxon>Micrococcales</taxon>
        <taxon>Ornithinimicrobiaceae</taxon>
        <taxon>Ornithinimicrobium</taxon>
    </lineage>
</organism>
<gene>
    <name evidence="2" type="ORF">NF556_16275</name>
</gene>
<dbReference type="EMBL" id="CP099489">
    <property type="protein sequence ID" value="USQ82228.1"/>
    <property type="molecule type" value="Genomic_DNA"/>
</dbReference>
<reference evidence="2" key="1">
    <citation type="submission" date="2022-06" db="EMBL/GenBank/DDBJ databases">
        <title>Ornithinimicrobium HY1793.</title>
        <authorList>
            <person name="Huang Y."/>
        </authorList>
    </citation>
    <scope>NUCLEOTIDE SEQUENCE</scope>
    <source>
        <strain evidence="2">HY1793</strain>
    </source>
</reference>
<name>A0ABY4YZK5_9MICO</name>
<dbReference type="RefSeq" id="WP_252595834.1">
    <property type="nucleotide sequence ID" value="NZ_CP099489.1"/>
</dbReference>
<dbReference type="Pfam" id="PF00596">
    <property type="entry name" value="Aldolase_II"/>
    <property type="match status" value="1"/>
</dbReference>
<dbReference type="InterPro" id="IPR001303">
    <property type="entry name" value="Aldolase_II/adducin_N"/>
</dbReference>
<evidence type="ECO:0000313" key="3">
    <source>
        <dbReference type="Proteomes" id="UP001056455"/>
    </source>
</evidence>